<dbReference type="AlphaFoldDB" id="M0PP45"/>
<feature type="region of interest" description="Disordered" evidence="1">
    <location>
        <begin position="167"/>
        <end position="193"/>
    </location>
</feature>
<accession>M0PP45</accession>
<dbReference type="PATRIC" id="fig|1230454.4.peg.18"/>
<evidence type="ECO:0000313" key="2">
    <source>
        <dbReference type="EMBL" id="EMA70640.1"/>
    </source>
</evidence>
<sequence>MNHAMASLDDALRTVGRRLVTRHPQWNSMLLRARDGYARAYVRLRWGVNSLRYAVPPDPYRFIEVDPATLERVVPVSGPKFRHAGAVVGGDWDRPTLRFEEMDVFRAYKRHFEDGVPWRETEFYDRIVAELEDGHARWGCRTQREFDERCERLDRLYETIRTEGYRTQEQLRSSEAADPIKGERPSENRDELKTERLKNEIAVNIGRDGELFFSDGRNRLSIAKLLGLDSVPVRVLRRHPGWQSIRDAYVRGEPIPEAHRDHPDLVGLDRGER</sequence>
<name>M0PP45_9EURY</name>
<dbReference type="OrthoDB" id="197906at2157"/>
<keyword evidence="3" id="KW-1185">Reference proteome</keyword>
<evidence type="ECO:0008006" key="4">
    <source>
        <dbReference type="Google" id="ProtNLM"/>
    </source>
</evidence>
<gene>
    <name evidence="2" type="ORF">C461_00087</name>
</gene>
<dbReference type="STRING" id="1230454.C461_00087"/>
<reference evidence="2 3" key="1">
    <citation type="journal article" date="2014" name="PLoS Genet.">
        <title>Phylogenetically driven sequencing of extremely halophilic archaea reveals strategies for static and dynamic osmo-response.</title>
        <authorList>
            <person name="Becker E.A."/>
            <person name="Seitzer P.M."/>
            <person name="Tritt A."/>
            <person name="Larsen D."/>
            <person name="Krusor M."/>
            <person name="Yao A.I."/>
            <person name="Wu D."/>
            <person name="Madern D."/>
            <person name="Eisen J.A."/>
            <person name="Darling A.E."/>
            <person name="Facciotti M.T."/>
        </authorList>
    </citation>
    <scope>NUCLEOTIDE SEQUENCE [LARGE SCALE GENOMIC DNA]</scope>
    <source>
        <strain evidence="2 3">JCM 13560</strain>
    </source>
</reference>
<dbReference type="Proteomes" id="UP000011575">
    <property type="component" value="Unassembled WGS sequence"/>
</dbReference>
<proteinExistence type="predicted"/>
<evidence type="ECO:0000256" key="1">
    <source>
        <dbReference type="SAM" id="MobiDB-lite"/>
    </source>
</evidence>
<evidence type="ECO:0000313" key="3">
    <source>
        <dbReference type="Proteomes" id="UP000011575"/>
    </source>
</evidence>
<dbReference type="EMBL" id="AOJI01000002">
    <property type="protein sequence ID" value="EMA70640.1"/>
    <property type="molecule type" value="Genomic_DNA"/>
</dbReference>
<comment type="caution">
    <text evidence="2">The sequence shown here is derived from an EMBL/GenBank/DDBJ whole genome shotgun (WGS) entry which is preliminary data.</text>
</comment>
<dbReference type="RefSeq" id="WP_007997523.1">
    <property type="nucleotide sequence ID" value="NZ_AOJI01000002.1"/>
</dbReference>
<protein>
    <recommendedName>
        <fullName evidence="4">ParB/Sulfiredoxin domain-containing protein</fullName>
    </recommendedName>
</protein>
<feature type="compositionally biased region" description="Basic and acidic residues" evidence="1">
    <location>
        <begin position="178"/>
        <end position="193"/>
    </location>
</feature>
<organism evidence="2 3">
    <name type="scientific">Halorubrum aidingense JCM 13560</name>
    <dbReference type="NCBI Taxonomy" id="1230454"/>
    <lineage>
        <taxon>Archaea</taxon>
        <taxon>Methanobacteriati</taxon>
        <taxon>Methanobacteriota</taxon>
        <taxon>Stenosarchaea group</taxon>
        <taxon>Halobacteria</taxon>
        <taxon>Halobacteriales</taxon>
        <taxon>Haloferacaceae</taxon>
        <taxon>Halorubrum</taxon>
    </lineage>
</organism>